<accession>A0ABY4SZ95</accession>
<organism evidence="1 2">
    <name type="scientific">Luteibacter flocculans</name>
    <dbReference type="NCBI Taxonomy" id="2780091"/>
    <lineage>
        <taxon>Bacteria</taxon>
        <taxon>Pseudomonadati</taxon>
        <taxon>Pseudomonadota</taxon>
        <taxon>Gammaproteobacteria</taxon>
        <taxon>Lysobacterales</taxon>
        <taxon>Rhodanobacteraceae</taxon>
        <taxon>Luteibacter</taxon>
    </lineage>
</organism>
<protein>
    <submittedName>
        <fullName evidence="1">Uncharacterized protein</fullName>
    </submittedName>
</protein>
<keyword evidence="2" id="KW-1185">Reference proteome</keyword>
<evidence type="ECO:0000313" key="1">
    <source>
        <dbReference type="EMBL" id="URL56878.1"/>
    </source>
</evidence>
<dbReference type="RefSeq" id="WP_250337847.1">
    <property type="nucleotide sequence ID" value="NZ_CP063231.1"/>
</dbReference>
<reference evidence="1" key="1">
    <citation type="submission" date="2020-10" db="EMBL/GenBank/DDBJ databases">
        <title>Whole-genome sequence of Luteibacter sp. EIF3.</title>
        <authorList>
            <person name="Friedrich I."/>
            <person name="Hertel R."/>
            <person name="Daniel R."/>
        </authorList>
    </citation>
    <scope>NUCLEOTIDE SEQUENCE</scope>
    <source>
        <strain evidence="1">EIF3</strain>
    </source>
</reference>
<evidence type="ECO:0000313" key="2">
    <source>
        <dbReference type="Proteomes" id="UP001056681"/>
    </source>
</evidence>
<dbReference type="Proteomes" id="UP001056681">
    <property type="component" value="Chromosome"/>
</dbReference>
<gene>
    <name evidence="1" type="ORF">IM816_09340</name>
</gene>
<dbReference type="EMBL" id="CP063231">
    <property type="protein sequence ID" value="URL56878.1"/>
    <property type="molecule type" value="Genomic_DNA"/>
</dbReference>
<sequence length="139" mass="15557">MSVALLIFATAACAGESANDKLTELRRLPTGERQLAYHQLSEQEKVDLFFQANRRHPPYSGLNDVISLEGKEFLLRLRAELDERGGVPEVLSFLNIAQDVKTRGQLSHEDVDQLRIKGICHLAQSSNYCPTLEAELLAH</sequence>
<proteinExistence type="predicted"/>
<name>A0ABY4SZ95_9GAMM</name>